<protein>
    <recommendedName>
        <fullName evidence="4">DUF5673 domain-containing protein</fullName>
    </recommendedName>
</protein>
<keyword evidence="1" id="KW-0472">Membrane</keyword>
<gene>
    <name evidence="2" type="ORF">M8H41_22015</name>
</gene>
<dbReference type="Proteomes" id="UP001176021">
    <property type="component" value="Unassembled WGS sequence"/>
</dbReference>
<keyword evidence="1" id="KW-0812">Transmembrane</keyword>
<proteinExistence type="predicted"/>
<accession>A0ABT8QVX0</accession>
<organism evidence="2 3">
    <name type="scientific">Desulfosporosinus nitroreducens</name>
    <dbReference type="NCBI Taxonomy" id="2018668"/>
    <lineage>
        <taxon>Bacteria</taxon>
        <taxon>Bacillati</taxon>
        <taxon>Bacillota</taxon>
        <taxon>Clostridia</taxon>
        <taxon>Eubacteriales</taxon>
        <taxon>Desulfitobacteriaceae</taxon>
        <taxon>Desulfosporosinus</taxon>
    </lineage>
</organism>
<feature type="transmembrane region" description="Helical" evidence="1">
    <location>
        <begin position="32"/>
        <end position="51"/>
    </location>
</feature>
<evidence type="ECO:0000313" key="2">
    <source>
        <dbReference type="EMBL" id="MDO0825493.1"/>
    </source>
</evidence>
<name>A0ABT8QVX0_9FIRM</name>
<dbReference type="RefSeq" id="WP_302050060.1">
    <property type="nucleotide sequence ID" value="NZ_JAMJEV010000026.1"/>
</dbReference>
<reference evidence="2" key="1">
    <citation type="submission" date="2022-05" db="EMBL/GenBank/DDBJ databases">
        <title>Expanded diversity of anoxic marine methylotrophy in a Black Sea sulfate reducing microorganism.</title>
        <authorList>
            <person name="Fischer P.Q."/>
            <person name="Stams A.J.M."/>
            <person name="Villanueva L."/>
            <person name="Sousa D.Z."/>
        </authorList>
    </citation>
    <scope>NUCLEOTIDE SEQUENCE</scope>
    <source>
        <strain evidence="2">P130</strain>
    </source>
</reference>
<evidence type="ECO:0000313" key="3">
    <source>
        <dbReference type="Proteomes" id="UP001176021"/>
    </source>
</evidence>
<dbReference type="EMBL" id="JAMJEV010000026">
    <property type="protein sequence ID" value="MDO0825493.1"/>
    <property type="molecule type" value="Genomic_DNA"/>
</dbReference>
<feature type="transmembrane region" description="Helical" evidence="1">
    <location>
        <begin position="104"/>
        <end position="124"/>
    </location>
</feature>
<evidence type="ECO:0000256" key="1">
    <source>
        <dbReference type="SAM" id="Phobius"/>
    </source>
</evidence>
<keyword evidence="1" id="KW-1133">Transmembrane helix</keyword>
<sequence>MLVICIVILKSQIYRRRRKGEEIIRLNRSSRFLAYGAVEFLLFLILLILFINNAYDVYQKLNGIYISSVFQLLNIQYLESLRKYFFENSMLIELTTIVFYQKSLINILFAIFGVFTISMFDFYIGWQRNIIYDNGILLNDKIVDWHKVTGYRWGSFEEKKLFGQGKYFILIIILKKHKIDKLFHLDNKINLKVNYEDKGIIDCIFEKYTISKD</sequence>
<evidence type="ECO:0008006" key="4">
    <source>
        <dbReference type="Google" id="ProtNLM"/>
    </source>
</evidence>
<comment type="caution">
    <text evidence="2">The sequence shown here is derived from an EMBL/GenBank/DDBJ whole genome shotgun (WGS) entry which is preliminary data.</text>
</comment>
<keyword evidence="3" id="KW-1185">Reference proteome</keyword>